<dbReference type="InterPro" id="IPR011042">
    <property type="entry name" value="6-blade_b-propeller_TolB-like"/>
</dbReference>
<accession>A0A7M5UWS8</accession>
<dbReference type="Gene3D" id="2.120.10.30">
    <property type="entry name" value="TolB, C-terminal domain"/>
    <property type="match status" value="3"/>
</dbReference>
<dbReference type="GO" id="GO:0043161">
    <property type="term" value="P:proteasome-mediated ubiquitin-dependent protein catabolic process"/>
    <property type="evidence" value="ECO:0007669"/>
    <property type="project" value="TreeGrafter"/>
</dbReference>
<proteinExistence type="predicted"/>
<dbReference type="AlphaFoldDB" id="A0A7M5UWS8"/>
<feature type="compositionally biased region" description="Basic residues" evidence="3">
    <location>
        <begin position="41"/>
        <end position="50"/>
    </location>
</feature>
<reference evidence="4" key="1">
    <citation type="submission" date="2021-01" db="UniProtKB">
        <authorList>
            <consortium name="EnsemblMetazoa"/>
        </authorList>
    </citation>
    <scope>IDENTIFICATION</scope>
</reference>
<dbReference type="GO" id="GO:0008270">
    <property type="term" value="F:zinc ion binding"/>
    <property type="evidence" value="ECO:0007669"/>
    <property type="project" value="UniProtKB-KW"/>
</dbReference>
<dbReference type="Pfam" id="PF01436">
    <property type="entry name" value="NHL"/>
    <property type="match status" value="1"/>
</dbReference>
<sequence length="367" mass="40733">MTSRLSSFVGKTVFVTKMAHDENFLTESEENDDSLNEPVKKRQKSRIRRQRAMDSSEDDGYFWVHSEAEIVKNYKQVKHLKMYGTHGKKPGQFLDPMGISTMDGFVCVTDPMKNSLTVFNESTIRSQSKGDIMIAADIKPLKECYFSSVFDVAVHESSKNVLVSDPVKKCIHCVSLGDDIRKNNTIFDSNITVSKCDTLSGICVTQNGLIGALDSESGRVLVCDGHGDIKHSFGSEGSDKGQFCLPQFIHWDNLNQRFIVSDTANARVQLFTADGQFLFSFGEFGFKDGGCFKYPSGITTDDHGRIFVVDQGLHEVQIFDKDGHWLHSLGKAGIMPGCFNSPKSLSLFSNGDLVVTDSLNSRLQVFG</sequence>
<dbReference type="PANTHER" id="PTHR24104:SF25">
    <property type="entry name" value="PROTEIN LIN-41"/>
    <property type="match status" value="1"/>
</dbReference>
<dbReference type="GO" id="GO:0061630">
    <property type="term" value="F:ubiquitin protein ligase activity"/>
    <property type="evidence" value="ECO:0007669"/>
    <property type="project" value="TreeGrafter"/>
</dbReference>
<feature type="region of interest" description="Disordered" evidence="3">
    <location>
        <begin position="25"/>
        <end position="52"/>
    </location>
</feature>
<dbReference type="PROSITE" id="PS51125">
    <property type="entry name" value="NHL"/>
    <property type="match status" value="3"/>
</dbReference>
<keyword evidence="5" id="KW-1185">Reference proteome</keyword>
<keyword evidence="1" id="KW-0677">Repeat</keyword>
<dbReference type="InterPro" id="IPR001258">
    <property type="entry name" value="NHL_repeat"/>
</dbReference>
<feature type="repeat" description="NHL" evidence="2">
    <location>
        <begin position="278"/>
        <end position="322"/>
    </location>
</feature>
<dbReference type="GeneID" id="136808008"/>
<dbReference type="InterPro" id="IPR050952">
    <property type="entry name" value="TRIM-NHL_E3_ligases"/>
</dbReference>
<evidence type="ECO:0000256" key="3">
    <source>
        <dbReference type="SAM" id="MobiDB-lite"/>
    </source>
</evidence>
<feature type="repeat" description="NHL" evidence="2">
    <location>
        <begin position="230"/>
        <end position="274"/>
    </location>
</feature>
<dbReference type="SUPFAM" id="SSF101898">
    <property type="entry name" value="NHL repeat"/>
    <property type="match status" value="1"/>
</dbReference>
<evidence type="ECO:0000313" key="4">
    <source>
        <dbReference type="EnsemblMetazoa" id="CLYHEMP005708.2"/>
    </source>
</evidence>
<evidence type="ECO:0000256" key="1">
    <source>
        <dbReference type="ARBA" id="ARBA00022737"/>
    </source>
</evidence>
<dbReference type="PANTHER" id="PTHR24104">
    <property type="entry name" value="E3 UBIQUITIN-PROTEIN LIGASE NHLRC1-RELATED"/>
    <property type="match status" value="1"/>
</dbReference>
<organism evidence="4 5">
    <name type="scientific">Clytia hemisphaerica</name>
    <dbReference type="NCBI Taxonomy" id="252671"/>
    <lineage>
        <taxon>Eukaryota</taxon>
        <taxon>Metazoa</taxon>
        <taxon>Cnidaria</taxon>
        <taxon>Hydrozoa</taxon>
        <taxon>Hydroidolina</taxon>
        <taxon>Leptothecata</taxon>
        <taxon>Obeliida</taxon>
        <taxon>Clytiidae</taxon>
        <taxon>Clytia</taxon>
    </lineage>
</organism>
<name>A0A7M5UWS8_9CNID</name>
<dbReference type="CDD" id="cd05819">
    <property type="entry name" value="NHL"/>
    <property type="match status" value="1"/>
</dbReference>
<feature type="repeat" description="NHL" evidence="2">
    <location>
        <begin position="326"/>
        <end position="367"/>
    </location>
</feature>
<dbReference type="GO" id="GO:0000209">
    <property type="term" value="P:protein polyubiquitination"/>
    <property type="evidence" value="ECO:0007669"/>
    <property type="project" value="TreeGrafter"/>
</dbReference>
<dbReference type="OrthoDB" id="6020529at2759"/>
<evidence type="ECO:0000256" key="2">
    <source>
        <dbReference type="PROSITE-ProRule" id="PRU00504"/>
    </source>
</evidence>
<dbReference type="Proteomes" id="UP000594262">
    <property type="component" value="Unplaced"/>
</dbReference>
<dbReference type="EnsemblMetazoa" id="CLYHEMT005708.2">
    <property type="protein sequence ID" value="CLYHEMP005708.2"/>
    <property type="gene ID" value="CLYHEMG005708"/>
</dbReference>
<protein>
    <submittedName>
        <fullName evidence="4">Uncharacterized protein</fullName>
    </submittedName>
</protein>
<evidence type="ECO:0000313" key="5">
    <source>
        <dbReference type="Proteomes" id="UP000594262"/>
    </source>
</evidence>
<dbReference type="RefSeq" id="XP_066920745.1">
    <property type="nucleotide sequence ID" value="XM_067064644.1"/>
</dbReference>